<dbReference type="Proteomes" id="UP000326641">
    <property type="component" value="Unassembled WGS sequence"/>
</dbReference>
<reference evidence="1" key="1">
    <citation type="submission" date="2018-11" db="EMBL/GenBank/DDBJ databases">
        <authorList>
            <person name="Onetto C."/>
        </authorList>
    </citation>
    <scope>NUCLEOTIDE SEQUENCE [LARGE SCALE GENOMIC DNA]</scope>
</reference>
<dbReference type="PROSITE" id="PS51257">
    <property type="entry name" value="PROKAR_LIPOPROTEIN"/>
    <property type="match status" value="1"/>
</dbReference>
<organism evidence="1 2">
    <name type="scientific">Candidatus Defluviicoccus seviourii</name>
    <dbReference type="NCBI Taxonomy" id="2565273"/>
    <lineage>
        <taxon>Bacteria</taxon>
        <taxon>Pseudomonadati</taxon>
        <taxon>Pseudomonadota</taxon>
        <taxon>Alphaproteobacteria</taxon>
        <taxon>Rhodospirillales</taxon>
        <taxon>Rhodospirillaceae</taxon>
        <taxon>Defluviicoccus</taxon>
    </lineage>
</organism>
<protein>
    <recommendedName>
        <fullName evidence="3">Alpha/beta hydrolase</fullName>
    </recommendedName>
</protein>
<dbReference type="Gene3D" id="3.40.50.1820">
    <property type="entry name" value="alpha/beta hydrolase"/>
    <property type="match status" value="1"/>
</dbReference>
<evidence type="ECO:0008006" key="3">
    <source>
        <dbReference type="Google" id="ProtNLM"/>
    </source>
</evidence>
<evidence type="ECO:0000313" key="2">
    <source>
        <dbReference type="Proteomes" id="UP000326641"/>
    </source>
</evidence>
<name>A0A564WAC3_9PROT</name>
<evidence type="ECO:0000313" key="1">
    <source>
        <dbReference type="EMBL" id="VUX45402.1"/>
    </source>
</evidence>
<dbReference type="InterPro" id="IPR029058">
    <property type="entry name" value="AB_hydrolase_fold"/>
</dbReference>
<keyword evidence="2" id="KW-1185">Reference proteome</keyword>
<accession>A0A564WAC3</accession>
<comment type="caution">
    <text evidence="1">The sequence shown here is derived from an EMBL/GenBank/DDBJ whole genome shotgun (WGS) entry which is preliminary data.</text>
</comment>
<dbReference type="SUPFAM" id="SSF53474">
    <property type="entry name" value="alpha/beta-Hydrolases"/>
    <property type="match status" value="1"/>
</dbReference>
<gene>
    <name evidence="1" type="ORF">DF3PA_120004</name>
</gene>
<proteinExistence type="predicted"/>
<dbReference type="EMBL" id="UXAT02000004">
    <property type="protein sequence ID" value="VUX45402.1"/>
    <property type="molecule type" value="Genomic_DNA"/>
</dbReference>
<sequence length="374" mass="40314">MRGLRRVAVLAAVVVVGLAAAACLPSRLQESVRVLADIEAGDGPSRLKAATPAPQRTAITYAANDNTWQADLYQPGEPAQGGIVLVPGLTPKGRDDARLVAFAMTLARARFTVLVPELERMRALTVTADDARPIADAIVHLTALRDGKPVGIAAVSFGVGPAVLALQDPETEGHVRFAMTIGGYYDLADLVTFVTTGAYRDAEGTGWRRRPPKHYGKWIFILSNAPRVADINDRVLLTEMARRRLEDATAPVDDLAAGLGAEGQAVYRLLINDDPERAPALLAALPPAMTSEIDRLDLKRHDLSRLAVDFVIVHDRNDRIIPETHALALAAALPPGRARVLLIDSLDHAQPKPTDLFDGLKLLEAIYTVLGMRE</sequence>
<dbReference type="AlphaFoldDB" id="A0A564WAC3"/>